<keyword evidence="2" id="KW-0472">Membrane</keyword>
<feature type="compositionally biased region" description="Basic and acidic residues" evidence="1">
    <location>
        <begin position="184"/>
        <end position="193"/>
    </location>
</feature>
<dbReference type="InterPro" id="IPR019051">
    <property type="entry name" value="Trp_biosyn_TM_oprn/chp"/>
</dbReference>
<evidence type="ECO:0000256" key="2">
    <source>
        <dbReference type="SAM" id="Phobius"/>
    </source>
</evidence>
<dbReference type="Pfam" id="PF09534">
    <property type="entry name" value="Trp_oprn_chp"/>
    <property type="match status" value="1"/>
</dbReference>
<dbReference type="EMBL" id="FNRY01000001">
    <property type="protein sequence ID" value="SEC23428.1"/>
    <property type="molecule type" value="Genomic_DNA"/>
</dbReference>
<dbReference type="RefSeq" id="WP_091186106.1">
    <property type="nucleotide sequence ID" value="NZ_FNRY01000001.1"/>
</dbReference>
<name>A0A1H4QV66_9MICO</name>
<keyword evidence="2 3" id="KW-0812">Transmembrane</keyword>
<gene>
    <name evidence="3" type="ORF">SAMN04489806_2924</name>
</gene>
<feature type="transmembrane region" description="Helical" evidence="2">
    <location>
        <begin position="50"/>
        <end position="71"/>
    </location>
</feature>
<proteinExistence type="predicted"/>
<dbReference type="STRING" id="640635.SAMN04489806_2924"/>
<dbReference type="AlphaFoldDB" id="A0A1H4QV66"/>
<evidence type="ECO:0000256" key="1">
    <source>
        <dbReference type="SAM" id="MobiDB-lite"/>
    </source>
</evidence>
<keyword evidence="4" id="KW-1185">Reference proteome</keyword>
<feature type="transmembrane region" description="Helical" evidence="2">
    <location>
        <begin position="133"/>
        <end position="156"/>
    </location>
</feature>
<evidence type="ECO:0000313" key="3">
    <source>
        <dbReference type="EMBL" id="SEC23428.1"/>
    </source>
</evidence>
<sequence>MTARRLKTTLILATLAVSGLALLSWTQPWFTLSLTQGTHAGSSVDVGGDAAGPAVAALGLAGLALGAALGIAGRAFRIVFGVLELLIGASLVTSAVIALADPASASSQKVTELTGVSGDSAVHELVRTAAPTAWPFVALAAGVLLAVLGVVVGVTFRRWPGPNRKFETTHDDTQAPDAVDSWDELSRGEDPTR</sequence>
<feature type="transmembrane region" description="Helical" evidence="2">
    <location>
        <begin position="78"/>
        <end position="100"/>
    </location>
</feature>
<protein>
    <submittedName>
        <fullName evidence="3">Tryptophan-associated transmembrane protein (Trp_oprn_chp)</fullName>
    </submittedName>
</protein>
<feature type="compositionally biased region" description="Basic and acidic residues" evidence="1">
    <location>
        <begin position="164"/>
        <end position="173"/>
    </location>
</feature>
<dbReference type="OrthoDB" id="4794414at2"/>
<feature type="region of interest" description="Disordered" evidence="1">
    <location>
        <begin position="163"/>
        <end position="193"/>
    </location>
</feature>
<evidence type="ECO:0000313" key="4">
    <source>
        <dbReference type="Proteomes" id="UP000199183"/>
    </source>
</evidence>
<accession>A0A1H4QV66</accession>
<keyword evidence="2" id="KW-1133">Transmembrane helix</keyword>
<organism evidence="3 4">
    <name type="scientific">Paramicrobacterium humi</name>
    <dbReference type="NCBI Taxonomy" id="640635"/>
    <lineage>
        <taxon>Bacteria</taxon>
        <taxon>Bacillati</taxon>
        <taxon>Actinomycetota</taxon>
        <taxon>Actinomycetes</taxon>
        <taxon>Micrococcales</taxon>
        <taxon>Microbacteriaceae</taxon>
        <taxon>Paramicrobacterium</taxon>
    </lineage>
</organism>
<dbReference type="Proteomes" id="UP000199183">
    <property type="component" value="Unassembled WGS sequence"/>
</dbReference>
<reference evidence="3 4" key="1">
    <citation type="submission" date="2016-10" db="EMBL/GenBank/DDBJ databases">
        <authorList>
            <person name="de Groot N.N."/>
        </authorList>
    </citation>
    <scope>NUCLEOTIDE SEQUENCE [LARGE SCALE GENOMIC DNA]</scope>
    <source>
        <strain evidence="3 4">DSM 21799</strain>
    </source>
</reference>